<evidence type="ECO:0000256" key="6">
    <source>
        <dbReference type="ARBA" id="ARBA00057269"/>
    </source>
</evidence>
<name>A0A7H8QXS6_TALRU</name>
<comment type="subcellular location">
    <subcellularLocation>
        <location evidence="1">Vacuole membrane</location>
        <topology evidence="1">Multi-pass membrane protein</topology>
    </subcellularLocation>
</comment>
<keyword evidence="13" id="KW-1185">Reference proteome</keyword>
<feature type="transmembrane region" description="Helical" evidence="10">
    <location>
        <begin position="445"/>
        <end position="465"/>
    </location>
</feature>
<dbReference type="SUPFAM" id="SSF103473">
    <property type="entry name" value="MFS general substrate transporter"/>
    <property type="match status" value="1"/>
</dbReference>
<evidence type="ECO:0000313" key="13">
    <source>
        <dbReference type="Proteomes" id="UP000509510"/>
    </source>
</evidence>
<dbReference type="CDD" id="cd17502">
    <property type="entry name" value="MFS_Azr1_MDR_like"/>
    <property type="match status" value="1"/>
</dbReference>
<feature type="region of interest" description="Disordered" evidence="9">
    <location>
        <begin position="556"/>
        <end position="580"/>
    </location>
</feature>
<dbReference type="EMBL" id="CP055900">
    <property type="protein sequence ID" value="QKX58586.1"/>
    <property type="molecule type" value="Genomic_DNA"/>
</dbReference>
<dbReference type="KEGG" id="trg:TRUGW13939_05711"/>
<dbReference type="PRINTS" id="PR01036">
    <property type="entry name" value="TCRTETB"/>
</dbReference>
<feature type="transmembrane region" description="Helical" evidence="10">
    <location>
        <begin position="90"/>
        <end position="108"/>
    </location>
</feature>
<feature type="transmembrane region" description="Helical" evidence="10">
    <location>
        <begin position="523"/>
        <end position="541"/>
    </location>
</feature>
<dbReference type="GO" id="GO:0022857">
    <property type="term" value="F:transmembrane transporter activity"/>
    <property type="evidence" value="ECO:0007669"/>
    <property type="project" value="InterPro"/>
</dbReference>
<evidence type="ECO:0000256" key="9">
    <source>
        <dbReference type="SAM" id="MobiDB-lite"/>
    </source>
</evidence>
<evidence type="ECO:0000256" key="1">
    <source>
        <dbReference type="ARBA" id="ARBA00004128"/>
    </source>
</evidence>
<dbReference type="OrthoDB" id="3934656at2759"/>
<accession>A0A7H8QXS6</accession>
<sequence>MSNSSTNKEAPSEPVPGIDSPPTGDEIEKPSSTGEPPKDDEEPERLTKAEAFLLVVSICIPTFIAALEQTIVSTAVPTIAKSFDASPVEYAWIGTAYLLPAAASAPPWGALSDIFGRKPALLGAIFVFFIGSLIGAVAPNIHAVLAGRVIQGIGGGGILGLSATVVGDAFSPRERSKYYGIIGVTWGLACGLGPIIGGAFSQFVSWRWCFWINLPVAGVAAVFVFFFLKVHTPKTPIIQGLLAMDWLGTLLLVCATVMFLLGLGYGGVAYPWDSAIVICLIIFGVVALGIFVVVEWKVAKYPIVPMRLFQSISNVSVFGIAYLHGAIFIANLYYLPLYFQSVLGATPLLSGVYLLPVAVTLCVLSSLSGYYISQTGRYRPPIYIGLVVMLLGTGLYIDLKPSPSWPRIILYQIVSGLGLGPVFQAPIMAIFTLTKPADIAAATTTLLFIRDIATAMSIVFGGVIFQNRMSQQSGKITDSFPPELANQIIGGESSSTLTLIPTLPDDQRRVINEVYTSSIRTEWIFYTALAGVALLLSLLISKQVLSKEHKLHKTGLDTMEQNRLEEEEKKAAHENGQSQV</sequence>
<dbReference type="AlphaFoldDB" id="A0A7H8QXS6"/>
<evidence type="ECO:0000256" key="10">
    <source>
        <dbReference type="SAM" id="Phobius"/>
    </source>
</evidence>
<gene>
    <name evidence="12" type="ORF">TRUGW13939_05711</name>
</gene>
<evidence type="ECO:0000313" key="12">
    <source>
        <dbReference type="EMBL" id="QKX58586.1"/>
    </source>
</evidence>
<dbReference type="InterPro" id="IPR036259">
    <property type="entry name" value="MFS_trans_sf"/>
</dbReference>
<dbReference type="Gene3D" id="1.20.1250.20">
    <property type="entry name" value="MFS general substrate transporter like domains"/>
    <property type="match status" value="2"/>
</dbReference>
<keyword evidence="3 10" id="KW-0812">Transmembrane</keyword>
<comment type="similarity">
    <text evidence="2">Belongs to the major facilitator superfamily. TCR/Tet family.</text>
</comment>
<feature type="compositionally biased region" description="Basic and acidic residues" evidence="9">
    <location>
        <begin position="560"/>
        <end position="573"/>
    </location>
</feature>
<dbReference type="PANTHER" id="PTHR23501">
    <property type="entry name" value="MAJOR FACILITATOR SUPERFAMILY"/>
    <property type="match status" value="1"/>
</dbReference>
<feature type="transmembrane region" description="Helical" evidence="10">
    <location>
        <begin position="409"/>
        <end position="433"/>
    </location>
</feature>
<feature type="transmembrane region" description="Helical" evidence="10">
    <location>
        <begin position="315"/>
        <end position="333"/>
    </location>
</feature>
<keyword evidence="4 10" id="KW-1133">Transmembrane helix</keyword>
<dbReference type="InterPro" id="IPR011701">
    <property type="entry name" value="MFS"/>
</dbReference>
<reference evidence="13" key="1">
    <citation type="submission" date="2020-06" db="EMBL/GenBank/DDBJ databases">
        <title>A chromosome-scale genome assembly of Talaromyces rugulosus W13939.</title>
        <authorList>
            <person name="Wang B."/>
            <person name="Guo L."/>
            <person name="Ye K."/>
            <person name="Wang L."/>
        </authorList>
    </citation>
    <scope>NUCLEOTIDE SEQUENCE [LARGE SCALE GENOMIC DNA]</scope>
    <source>
        <strain evidence="13">W13939</strain>
    </source>
</reference>
<feature type="transmembrane region" description="Helical" evidence="10">
    <location>
        <begin position="240"/>
        <end position="263"/>
    </location>
</feature>
<evidence type="ECO:0000256" key="7">
    <source>
        <dbReference type="ARBA" id="ARBA00069956"/>
    </source>
</evidence>
<comment type="function">
    <text evidence="6">Efflux pump; part of the gene cluster that mediates the biosynthesis of dothistromin (DOTH), a polyketide toxin very similar in structure to the aflatoxin precursor, versicolorin B. One function of dotC may be to transport early-stage dothistromin biosynthetic intermediates from the cytoplasm into vacuoles, thereby affecting the rate of dothistromin production.</text>
</comment>
<dbReference type="PANTHER" id="PTHR23501:SF102">
    <property type="entry name" value="DRUG TRANSPORTER, PUTATIVE (AFU_ORTHOLOGUE AFUA_3G08530)-RELATED"/>
    <property type="match status" value="1"/>
</dbReference>
<feature type="transmembrane region" description="Helical" evidence="10">
    <location>
        <begin position="380"/>
        <end position="397"/>
    </location>
</feature>
<dbReference type="GeneID" id="55993208"/>
<evidence type="ECO:0000259" key="11">
    <source>
        <dbReference type="PROSITE" id="PS50850"/>
    </source>
</evidence>
<feature type="region of interest" description="Disordered" evidence="9">
    <location>
        <begin position="1"/>
        <end position="44"/>
    </location>
</feature>
<feature type="transmembrane region" description="Helical" evidence="10">
    <location>
        <begin position="120"/>
        <end position="139"/>
    </location>
</feature>
<evidence type="ECO:0000256" key="4">
    <source>
        <dbReference type="ARBA" id="ARBA00022989"/>
    </source>
</evidence>
<dbReference type="Proteomes" id="UP000509510">
    <property type="component" value="Chromosome III"/>
</dbReference>
<feature type="transmembrane region" description="Helical" evidence="10">
    <location>
        <begin position="353"/>
        <end position="373"/>
    </location>
</feature>
<feature type="domain" description="Major facilitator superfamily (MFS) profile" evidence="11">
    <location>
        <begin position="54"/>
        <end position="545"/>
    </location>
</feature>
<dbReference type="FunFam" id="1.20.1720.10:FF:000014">
    <property type="entry name" value="MFS drug transporter, putative"/>
    <property type="match status" value="1"/>
</dbReference>
<dbReference type="InterPro" id="IPR020846">
    <property type="entry name" value="MFS_dom"/>
</dbReference>
<feature type="transmembrane region" description="Helical" evidence="10">
    <location>
        <begin position="145"/>
        <end position="166"/>
    </location>
</feature>
<evidence type="ECO:0000256" key="5">
    <source>
        <dbReference type="ARBA" id="ARBA00023136"/>
    </source>
</evidence>
<feature type="transmembrane region" description="Helical" evidence="10">
    <location>
        <begin position="275"/>
        <end position="294"/>
    </location>
</feature>
<feature type="transmembrane region" description="Helical" evidence="10">
    <location>
        <begin position="51"/>
        <end position="70"/>
    </location>
</feature>
<protein>
    <recommendedName>
        <fullName evidence="7">Efflux pump dotC</fullName>
    </recommendedName>
    <alternativeName>
        <fullName evidence="8">Dothistromin biosynthesis protein C</fullName>
    </alternativeName>
</protein>
<keyword evidence="5 10" id="KW-0472">Membrane</keyword>
<dbReference type="PROSITE" id="PS50850">
    <property type="entry name" value="MFS"/>
    <property type="match status" value="1"/>
</dbReference>
<feature type="transmembrane region" description="Helical" evidence="10">
    <location>
        <begin position="178"/>
        <end position="204"/>
    </location>
</feature>
<evidence type="ECO:0000256" key="8">
    <source>
        <dbReference type="ARBA" id="ARBA00083178"/>
    </source>
</evidence>
<dbReference type="RefSeq" id="XP_035344764.1">
    <property type="nucleotide sequence ID" value="XM_035488871.1"/>
</dbReference>
<evidence type="ECO:0000256" key="2">
    <source>
        <dbReference type="ARBA" id="ARBA00007520"/>
    </source>
</evidence>
<dbReference type="FunFam" id="1.20.1250.20:FF:000196">
    <property type="entry name" value="MFS toxin efflux pump (AflT)"/>
    <property type="match status" value="1"/>
</dbReference>
<dbReference type="GO" id="GO:0005774">
    <property type="term" value="C:vacuolar membrane"/>
    <property type="evidence" value="ECO:0007669"/>
    <property type="project" value="UniProtKB-SubCell"/>
</dbReference>
<organism evidence="12 13">
    <name type="scientific">Talaromyces rugulosus</name>
    <name type="common">Penicillium rugulosum</name>
    <dbReference type="NCBI Taxonomy" id="121627"/>
    <lineage>
        <taxon>Eukaryota</taxon>
        <taxon>Fungi</taxon>
        <taxon>Dikarya</taxon>
        <taxon>Ascomycota</taxon>
        <taxon>Pezizomycotina</taxon>
        <taxon>Eurotiomycetes</taxon>
        <taxon>Eurotiomycetidae</taxon>
        <taxon>Eurotiales</taxon>
        <taxon>Trichocomaceae</taxon>
        <taxon>Talaromyces</taxon>
        <taxon>Talaromyces sect. Islandici</taxon>
    </lineage>
</organism>
<proteinExistence type="inferred from homology"/>
<evidence type="ECO:0000256" key="3">
    <source>
        <dbReference type="ARBA" id="ARBA00022692"/>
    </source>
</evidence>
<dbReference type="Pfam" id="PF07690">
    <property type="entry name" value="MFS_1"/>
    <property type="match status" value="1"/>
</dbReference>
<feature type="transmembrane region" description="Helical" evidence="10">
    <location>
        <begin position="210"/>
        <end position="228"/>
    </location>
</feature>
<dbReference type="GO" id="GO:0005886">
    <property type="term" value="C:plasma membrane"/>
    <property type="evidence" value="ECO:0007669"/>
    <property type="project" value="TreeGrafter"/>
</dbReference>